<dbReference type="SUPFAM" id="SSF51445">
    <property type="entry name" value="(Trans)glycosidases"/>
    <property type="match status" value="1"/>
</dbReference>
<dbReference type="EMBL" id="JBIAZU010000003">
    <property type="protein sequence ID" value="MFF5291487.1"/>
    <property type="molecule type" value="Genomic_DNA"/>
</dbReference>
<dbReference type="InterPro" id="IPR051923">
    <property type="entry name" value="Glycosyl_Hydrolase_39"/>
</dbReference>
<gene>
    <name evidence="1" type="ORF">ACFY35_18755</name>
</gene>
<comment type="caution">
    <text evidence="1">The sequence shown here is derived from an EMBL/GenBank/DDBJ whole genome shotgun (WGS) entry which is preliminary data.</text>
</comment>
<dbReference type="PANTHER" id="PTHR12631">
    <property type="entry name" value="ALPHA-L-IDURONIDASE"/>
    <property type="match status" value="1"/>
</dbReference>
<name>A0ABW6WDW0_9ACTN</name>
<sequence>MGGLQPWNTRRAADFRTAAAANSTWIRSDLGWEYLEQTPGSWKWSLFDQVVKDTTANGMRYLAVLHTVPAWANGGVGDYGPPSDLSLLTNYCYQTVKHYLPMGVREYEIGNEVNLPHPGMTYDGVNYTTRYLKPCVAGVRKAAAEVKMPVTILGASLAPTDWTGGTDPLKFLTDAYANGARGLFDALAWHPYTGADWPAISRNMNSLPASLAAVMAANGDGAKKIWATEFGQATGGTYPWSEQDQAKLVTAALTTWYSKPFAGPLFWYSARDSGNSTTDREQHFGLLRNDGSQKPSYPVLKSLLTR</sequence>
<evidence type="ECO:0000313" key="1">
    <source>
        <dbReference type="EMBL" id="MFF5291487.1"/>
    </source>
</evidence>
<keyword evidence="2" id="KW-1185">Reference proteome</keyword>
<proteinExistence type="predicted"/>
<reference evidence="1 2" key="1">
    <citation type="submission" date="2024-10" db="EMBL/GenBank/DDBJ databases">
        <title>The Natural Products Discovery Center: Release of the First 8490 Sequenced Strains for Exploring Actinobacteria Biosynthetic Diversity.</title>
        <authorList>
            <person name="Kalkreuter E."/>
            <person name="Kautsar S.A."/>
            <person name="Yang D."/>
            <person name="Bader C.D."/>
            <person name="Teijaro C.N."/>
            <person name="Fluegel L."/>
            <person name="Davis C.M."/>
            <person name="Simpson J.R."/>
            <person name="Lauterbach L."/>
            <person name="Steele A.D."/>
            <person name="Gui C."/>
            <person name="Meng S."/>
            <person name="Li G."/>
            <person name="Viehrig K."/>
            <person name="Ye F."/>
            <person name="Su P."/>
            <person name="Kiefer A.F."/>
            <person name="Nichols A."/>
            <person name="Cepeda A.J."/>
            <person name="Yan W."/>
            <person name="Fan B."/>
            <person name="Jiang Y."/>
            <person name="Adhikari A."/>
            <person name="Zheng C.-J."/>
            <person name="Schuster L."/>
            <person name="Cowan T.M."/>
            <person name="Smanski M.J."/>
            <person name="Chevrette M.G."/>
            <person name="De Carvalho L.P.S."/>
            <person name="Shen B."/>
        </authorList>
    </citation>
    <scope>NUCLEOTIDE SEQUENCE [LARGE SCALE GENOMIC DNA]</scope>
    <source>
        <strain evidence="1 2">NPDC000087</strain>
    </source>
</reference>
<dbReference type="RefSeq" id="WP_020515500.1">
    <property type="nucleotide sequence ID" value="NZ_JBIAZU010000003.1"/>
</dbReference>
<protein>
    <recommendedName>
        <fullName evidence="3">Glycoside hydrolase family 5 domain-containing protein</fullName>
    </recommendedName>
</protein>
<dbReference type="Proteomes" id="UP001602245">
    <property type="component" value="Unassembled WGS sequence"/>
</dbReference>
<evidence type="ECO:0000313" key="2">
    <source>
        <dbReference type="Proteomes" id="UP001602245"/>
    </source>
</evidence>
<dbReference type="PANTHER" id="PTHR12631:SF10">
    <property type="entry name" value="BETA-XYLOSIDASE-LIKE PROTEIN-RELATED"/>
    <property type="match status" value="1"/>
</dbReference>
<dbReference type="Gene3D" id="3.20.20.80">
    <property type="entry name" value="Glycosidases"/>
    <property type="match status" value="1"/>
</dbReference>
<evidence type="ECO:0008006" key="3">
    <source>
        <dbReference type="Google" id="ProtNLM"/>
    </source>
</evidence>
<dbReference type="InterPro" id="IPR017853">
    <property type="entry name" value="GH"/>
</dbReference>
<accession>A0ABW6WDW0</accession>
<organism evidence="1 2">
    <name type="scientific">Paractinoplanes globisporus</name>
    <dbReference type="NCBI Taxonomy" id="113565"/>
    <lineage>
        <taxon>Bacteria</taxon>
        <taxon>Bacillati</taxon>
        <taxon>Actinomycetota</taxon>
        <taxon>Actinomycetes</taxon>
        <taxon>Micromonosporales</taxon>
        <taxon>Micromonosporaceae</taxon>
        <taxon>Paractinoplanes</taxon>
    </lineage>
</organism>